<reference evidence="1" key="1">
    <citation type="submission" date="2022-10" db="EMBL/GenBank/DDBJ databases">
        <title>Culturing micro-colonial fungi from biological soil crusts in the Mojave desert and describing Neophaeococcomyces mojavensis, and introducing the new genera and species Taxawa tesnikishii.</title>
        <authorList>
            <person name="Kurbessoian T."/>
            <person name="Stajich J.E."/>
        </authorList>
    </citation>
    <scope>NUCLEOTIDE SEQUENCE</scope>
    <source>
        <strain evidence="1">JES_112</strain>
    </source>
</reference>
<dbReference type="EMBL" id="JAPDRQ010000002">
    <property type="protein sequence ID" value="KAJ9664570.1"/>
    <property type="molecule type" value="Genomic_DNA"/>
</dbReference>
<name>A0ACC3ALD1_9EURO</name>
<comment type="caution">
    <text evidence="1">The sequence shown here is derived from an EMBL/GenBank/DDBJ whole genome shotgun (WGS) entry which is preliminary data.</text>
</comment>
<keyword evidence="2" id="KW-1185">Reference proteome</keyword>
<evidence type="ECO:0000313" key="2">
    <source>
        <dbReference type="Proteomes" id="UP001172386"/>
    </source>
</evidence>
<accession>A0ACC3ALD1</accession>
<evidence type="ECO:0000313" key="1">
    <source>
        <dbReference type="EMBL" id="KAJ9664570.1"/>
    </source>
</evidence>
<sequence>MPRSYVHPFRFLDLPVELQRHVFRKYFEDQWNVDALYITHDRLTGFLASVQQDLWQSLPSGKADTNYVHYDFKPALSLFLVNRQIHHEAKHAMAHSRTGTYSGHLNTAGDDVRTSWDKAITTINADYFGNLHYSWIRSWQQRFCNLKEVKAGTFLCIDSEDTYAFFKSKPLKEILIGKHDVEAAKLAKMEFLKQILGGKEFAECLVGLKITWTHFHELISFWEDPFFFNGTEDILDLVGPLVEGLKELWVQIEFQIDENGCFISGKYLTSDIMHDSRSDRLDATMDVIMAKLDVERVD</sequence>
<protein>
    <submittedName>
        <fullName evidence="1">Uncharacterized protein</fullName>
    </submittedName>
</protein>
<proteinExistence type="predicted"/>
<organism evidence="1 2">
    <name type="scientific">Neophaeococcomyces mojaviensis</name>
    <dbReference type="NCBI Taxonomy" id="3383035"/>
    <lineage>
        <taxon>Eukaryota</taxon>
        <taxon>Fungi</taxon>
        <taxon>Dikarya</taxon>
        <taxon>Ascomycota</taxon>
        <taxon>Pezizomycotina</taxon>
        <taxon>Eurotiomycetes</taxon>
        <taxon>Chaetothyriomycetidae</taxon>
        <taxon>Chaetothyriales</taxon>
        <taxon>Chaetothyriales incertae sedis</taxon>
        <taxon>Neophaeococcomyces</taxon>
    </lineage>
</organism>
<gene>
    <name evidence="1" type="ORF">H2198_000221</name>
</gene>
<dbReference type="Proteomes" id="UP001172386">
    <property type="component" value="Unassembled WGS sequence"/>
</dbReference>